<dbReference type="OrthoDB" id="6095343at2759"/>
<dbReference type="Proteomes" id="UP000005408">
    <property type="component" value="Unassembled WGS sequence"/>
</dbReference>
<feature type="region of interest" description="Disordered" evidence="10">
    <location>
        <begin position="365"/>
        <end position="413"/>
    </location>
</feature>
<evidence type="ECO:0000313" key="12">
    <source>
        <dbReference type="Proteomes" id="UP000005408"/>
    </source>
</evidence>
<comment type="subcellular location">
    <subcellularLocation>
        <location evidence="1 9">Cell membrane</location>
        <topology evidence="1 9">Multi-pass membrane protein</topology>
    </subcellularLocation>
</comment>
<gene>
    <name evidence="9" type="primary">inx</name>
</gene>
<evidence type="ECO:0000256" key="3">
    <source>
        <dbReference type="ARBA" id="ARBA00022475"/>
    </source>
</evidence>
<dbReference type="EnsemblMetazoa" id="G17116.1">
    <property type="protein sequence ID" value="G17116.1:cds"/>
    <property type="gene ID" value="G17116"/>
</dbReference>
<dbReference type="PROSITE" id="PS51013">
    <property type="entry name" value="PANNEXIN"/>
    <property type="match status" value="1"/>
</dbReference>
<keyword evidence="8 9" id="KW-0407">Ion channel</keyword>
<dbReference type="GO" id="GO:0005886">
    <property type="term" value="C:plasma membrane"/>
    <property type="evidence" value="ECO:0007669"/>
    <property type="project" value="UniProtKB-SubCell"/>
</dbReference>
<sequence length="413" mass="47147">MSSAESWVDGLNGRWTPLLFLVLGVFSLIGQLYVGPIVCTFPSGFTESDVKYGTYRCFTATNLAVLPFESMFKVPLVSSKVKDQDYGGRTLYQYVPLILIMQAIFLRFPYILWKLGEKKLGIHFSVKSRNTYDTSKTIGKSLAVYLEQWIRERKVSILSFGSFTIFHWFVKVLYFINVSTHLGLLDPFLKEENQTSFGSQVLGNIRENDARFFQTSPAFPREIMCDYEIRYLSNVQRYTVQCILPFNPYLEQIMAVVWWWLIFLVAATVADGLICFFGAVLPWFRVWFVKSNLMRAELEHLNQTLTEQNISKFSNNKLGEDVIVFLKHIQDQEHGCVVMETITELWRLSHCGSVQSFPVGRSSPPHLGGTIEVSNPSAPPYGQLGDNQGVPRKNEGQGRHHPSNMYPSYSSST</sequence>
<reference evidence="11" key="1">
    <citation type="submission" date="2022-08" db="UniProtKB">
        <authorList>
            <consortium name="EnsemblMetazoa"/>
        </authorList>
    </citation>
    <scope>IDENTIFICATION</scope>
    <source>
        <strain evidence="11">05x7-T-G4-1.051#20</strain>
    </source>
</reference>
<evidence type="ECO:0000256" key="1">
    <source>
        <dbReference type="ARBA" id="ARBA00004651"/>
    </source>
</evidence>
<dbReference type="AlphaFoldDB" id="A0A8W8J808"/>
<evidence type="ECO:0000256" key="7">
    <source>
        <dbReference type="ARBA" id="ARBA00023136"/>
    </source>
</evidence>
<dbReference type="GO" id="GO:0034220">
    <property type="term" value="P:monoatomic ion transmembrane transport"/>
    <property type="evidence" value="ECO:0007669"/>
    <property type="project" value="UniProtKB-KW"/>
</dbReference>
<protein>
    <recommendedName>
        <fullName evidence="9">Innexin</fullName>
    </recommendedName>
</protein>
<keyword evidence="7 9" id="KW-0472">Membrane</keyword>
<comment type="function">
    <text evidence="9">Structural component of the gap junctions.</text>
</comment>
<comment type="similarity">
    <text evidence="9">Belongs to the pannexin family.</text>
</comment>
<dbReference type="OMA" id="ICWESST"/>
<proteinExistence type="inferred from homology"/>
<evidence type="ECO:0000256" key="6">
    <source>
        <dbReference type="ARBA" id="ARBA00023065"/>
    </source>
</evidence>
<keyword evidence="4 9" id="KW-0812">Transmembrane</keyword>
<accession>A0A8W8J808</accession>
<dbReference type="InterPro" id="IPR000990">
    <property type="entry name" value="Innexin"/>
</dbReference>
<feature type="transmembrane region" description="Helical" evidence="9">
    <location>
        <begin position="92"/>
        <end position="113"/>
    </location>
</feature>
<feature type="transmembrane region" description="Helical" evidence="9">
    <location>
        <begin position="155"/>
        <end position="176"/>
    </location>
</feature>
<dbReference type="GO" id="GO:0005921">
    <property type="term" value="C:gap junction"/>
    <property type="evidence" value="ECO:0007669"/>
    <property type="project" value="UniProtKB-UniRule"/>
</dbReference>
<organism evidence="11 12">
    <name type="scientific">Magallana gigas</name>
    <name type="common">Pacific oyster</name>
    <name type="synonym">Crassostrea gigas</name>
    <dbReference type="NCBI Taxonomy" id="29159"/>
    <lineage>
        <taxon>Eukaryota</taxon>
        <taxon>Metazoa</taxon>
        <taxon>Spiralia</taxon>
        <taxon>Lophotrochozoa</taxon>
        <taxon>Mollusca</taxon>
        <taxon>Bivalvia</taxon>
        <taxon>Autobranchia</taxon>
        <taxon>Pteriomorphia</taxon>
        <taxon>Ostreida</taxon>
        <taxon>Ostreoidea</taxon>
        <taxon>Ostreidae</taxon>
        <taxon>Magallana</taxon>
    </lineage>
</organism>
<evidence type="ECO:0000256" key="4">
    <source>
        <dbReference type="ARBA" id="ARBA00022692"/>
    </source>
</evidence>
<keyword evidence="6 9" id="KW-0406">Ion transport</keyword>
<dbReference type="Pfam" id="PF00876">
    <property type="entry name" value="Innexin"/>
    <property type="match status" value="1"/>
</dbReference>
<evidence type="ECO:0000256" key="8">
    <source>
        <dbReference type="ARBA" id="ARBA00023303"/>
    </source>
</evidence>
<dbReference type="GO" id="GO:0005243">
    <property type="term" value="F:gap junction channel activity"/>
    <property type="evidence" value="ECO:0007669"/>
    <property type="project" value="TreeGrafter"/>
</dbReference>
<dbReference type="PANTHER" id="PTHR11893">
    <property type="entry name" value="INNEXIN"/>
    <property type="match status" value="1"/>
</dbReference>
<feature type="transmembrane region" description="Helical" evidence="9">
    <location>
        <begin position="20"/>
        <end position="41"/>
    </location>
</feature>
<dbReference type="PANTHER" id="PTHR11893:SF36">
    <property type="entry name" value="INNEXIN-5"/>
    <property type="match status" value="1"/>
</dbReference>
<evidence type="ECO:0000256" key="10">
    <source>
        <dbReference type="SAM" id="MobiDB-lite"/>
    </source>
</evidence>
<dbReference type="PRINTS" id="PR01262">
    <property type="entry name" value="INNEXIN"/>
</dbReference>
<evidence type="ECO:0000256" key="5">
    <source>
        <dbReference type="ARBA" id="ARBA00022989"/>
    </source>
</evidence>
<keyword evidence="3" id="KW-1003">Cell membrane</keyword>
<keyword evidence="5 9" id="KW-1133">Transmembrane helix</keyword>
<keyword evidence="2 9" id="KW-0813">Transport</keyword>
<evidence type="ECO:0000256" key="9">
    <source>
        <dbReference type="RuleBase" id="RU010713"/>
    </source>
</evidence>
<name>A0A8W8J808_MAGGI</name>
<evidence type="ECO:0000313" key="11">
    <source>
        <dbReference type="EnsemblMetazoa" id="G17116.1:cds"/>
    </source>
</evidence>
<feature type="transmembrane region" description="Helical" evidence="9">
    <location>
        <begin position="257"/>
        <end position="284"/>
    </location>
</feature>
<keyword evidence="12" id="KW-1185">Reference proteome</keyword>
<evidence type="ECO:0000256" key="2">
    <source>
        <dbReference type="ARBA" id="ARBA00022448"/>
    </source>
</evidence>